<dbReference type="Proteomes" id="UP000028058">
    <property type="component" value="Unassembled WGS sequence"/>
</dbReference>
<proteinExistence type="predicted"/>
<keyword evidence="1" id="KW-1133">Transmembrane helix</keyword>
<name>A0A420UWU3_9ACTN</name>
<keyword evidence="1" id="KW-0812">Transmembrane</keyword>
<sequence length="298" mass="33027">MNTLLGELGKKLAERWVSLLALPGLLYLATATIAVTLGHSHALDYGLLRDTLSDWFTDPDLRSAGTVTLLLTGILLGSVAVGVGADAVGRLVERLWHLPPGRRSPLRLLTYRRNKRWQREVRCADAPTVSSAELLRAVAAADRICALEPGRPTWTGDRFRVTRERIRQSYGLDLDAAWPRLWLVLPDTTKEELTTAAGTYRAAARRWGWTLLYTALICWWFPAALITVGMVISAQLKVRNATHGLTTLIEATVDVHYRDLVAAMGIDPQHGQADPGSGEALSAWFRKSRWDPDSPLFK</sequence>
<dbReference type="AlphaFoldDB" id="A0A420UWU3"/>
<evidence type="ECO:0000313" key="2">
    <source>
        <dbReference type="EMBL" id="RKM92005.1"/>
    </source>
</evidence>
<organism evidence="2 3">
    <name type="scientific">Streptomyces xinghaiensis</name>
    <dbReference type="NCBI Taxonomy" id="1038928"/>
    <lineage>
        <taxon>Bacteria</taxon>
        <taxon>Bacillati</taxon>
        <taxon>Actinomycetota</taxon>
        <taxon>Actinomycetes</taxon>
        <taxon>Kitasatosporales</taxon>
        <taxon>Streptomycetaceae</taxon>
        <taxon>Streptomyces</taxon>
    </lineage>
</organism>
<dbReference type="EMBL" id="JNAD02000015">
    <property type="protein sequence ID" value="RKM92005.1"/>
    <property type="molecule type" value="Genomic_DNA"/>
</dbReference>
<dbReference type="RefSeq" id="WP_043462436.1">
    <property type="nucleotide sequence ID" value="NZ_CP134822.1"/>
</dbReference>
<keyword evidence="3" id="KW-1185">Reference proteome</keyword>
<feature type="transmembrane region" description="Helical" evidence="1">
    <location>
        <begin position="211"/>
        <end position="232"/>
    </location>
</feature>
<feature type="transmembrane region" description="Helical" evidence="1">
    <location>
        <begin position="63"/>
        <end position="85"/>
    </location>
</feature>
<evidence type="ECO:0000256" key="1">
    <source>
        <dbReference type="SAM" id="Phobius"/>
    </source>
</evidence>
<feature type="transmembrane region" description="Helical" evidence="1">
    <location>
        <begin position="20"/>
        <end position="43"/>
    </location>
</feature>
<gene>
    <name evidence="2" type="ORF">SFRA_026545</name>
</gene>
<reference evidence="2 3" key="1">
    <citation type="journal article" date="2014" name="Genome Announc.">
        <title>Draft Genome Sequence of Streptomyces fradiae ATCC 19609, a Strain Highly Sensitive to Antibiotics.</title>
        <authorList>
            <person name="Bekker O.B."/>
            <person name="Klimina K.M."/>
            <person name="Vatlin A.A."/>
            <person name="Zakharevich N.V."/>
            <person name="Kasianov A.S."/>
            <person name="Danilenko V.N."/>
        </authorList>
    </citation>
    <scope>NUCLEOTIDE SEQUENCE [LARGE SCALE GENOMIC DNA]</scope>
    <source>
        <strain evidence="2 3">ATCC 19609</strain>
    </source>
</reference>
<comment type="caution">
    <text evidence="2">The sequence shown here is derived from an EMBL/GenBank/DDBJ whole genome shotgun (WGS) entry which is preliminary data.</text>
</comment>
<evidence type="ECO:0008006" key="4">
    <source>
        <dbReference type="Google" id="ProtNLM"/>
    </source>
</evidence>
<evidence type="ECO:0000313" key="3">
    <source>
        <dbReference type="Proteomes" id="UP000028058"/>
    </source>
</evidence>
<keyword evidence="1" id="KW-0472">Membrane</keyword>
<protein>
    <recommendedName>
        <fullName evidence="4">Vegetative cell wall protein gp1</fullName>
    </recommendedName>
</protein>
<accession>A0A420UWU3</accession>
<dbReference type="OrthoDB" id="529448at2"/>